<dbReference type="RefSeq" id="XP_004989335.1">
    <property type="nucleotide sequence ID" value="XM_004989278.1"/>
</dbReference>
<evidence type="ECO:0000256" key="2">
    <source>
        <dbReference type="ARBA" id="ARBA00023277"/>
    </source>
</evidence>
<keyword evidence="1" id="KW-0521">NADP</keyword>
<dbReference type="Pfam" id="PF01370">
    <property type="entry name" value="Epimerase"/>
    <property type="match status" value="1"/>
</dbReference>
<keyword evidence="5" id="KW-1185">Reference proteome</keyword>
<protein>
    <submittedName>
        <fullName evidence="4">NAD-dependent epimerase/dehydratase</fullName>
    </submittedName>
</protein>
<dbReference type="eggNOG" id="KOG1371">
    <property type="taxonomic scope" value="Eukaryota"/>
</dbReference>
<dbReference type="PANTHER" id="PTHR43103:SF3">
    <property type="entry name" value="ADP-L-GLYCERO-D-MANNO-HEPTOSE-6-EPIMERASE"/>
    <property type="match status" value="1"/>
</dbReference>
<organism evidence="5">
    <name type="scientific">Salpingoeca rosetta (strain ATCC 50818 / BSB-021)</name>
    <dbReference type="NCBI Taxonomy" id="946362"/>
    <lineage>
        <taxon>Eukaryota</taxon>
        <taxon>Choanoflagellata</taxon>
        <taxon>Craspedida</taxon>
        <taxon>Salpingoecidae</taxon>
        <taxon>Salpingoeca</taxon>
    </lineage>
</organism>
<dbReference type="OrthoDB" id="16464at2759"/>
<evidence type="ECO:0000259" key="3">
    <source>
        <dbReference type="Pfam" id="PF01370"/>
    </source>
</evidence>
<dbReference type="CDD" id="cd08946">
    <property type="entry name" value="SDR_e"/>
    <property type="match status" value="1"/>
</dbReference>
<dbReference type="GeneID" id="16069879"/>
<dbReference type="InterPro" id="IPR036291">
    <property type="entry name" value="NAD(P)-bd_dom_sf"/>
</dbReference>
<reference evidence="4" key="1">
    <citation type="submission" date="2009-08" db="EMBL/GenBank/DDBJ databases">
        <title>Annotation of Salpingoeca rosetta.</title>
        <authorList>
            <consortium name="The Broad Institute Genome Sequencing Platform"/>
            <person name="Russ C."/>
            <person name="Cuomo C."/>
            <person name="Burger G."/>
            <person name="Gray M.W."/>
            <person name="Holland P.W.H."/>
            <person name="King N."/>
            <person name="Lang F.B.F."/>
            <person name="Roger A.J."/>
            <person name="Ruiz-Trillo I."/>
            <person name="Young S.K."/>
            <person name="Zeng Q."/>
            <person name="Gargeya S."/>
            <person name="Alvarado L."/>
            <person name="Berlin A."/>
            <person name="Chapman S.B."/>
            <person name="Chen Z."/>
            <person name="Freedman E."/>
            <person name="Gellesch M."/>
            <person name="Goldberg J."/>
            <person name="Griggs A."/>
            <person name="Gujja S."/>
            <person name="Heilman E."/>
            <person name="Heiman D."/>
            <person name="Howarth C."/>
            <person name="Mehta T."/>
            <person name="Neiman D."/>
            <person name="Pearson M."/>
            <person name="Roberts A."/>
            <person name="Saif S."/>
            <person name="Shea T."/>
            <person name="Shenoy N."/>
            <person name="Sisk P."/>
            <person name="Stolte C."/>
            <person name="Sykes S."/>
            <person name="White J."/>
            <person name="Yandava C."/>
            <person name="Haas B."/>
            <person name="Nusbaum C."/>
            <person name="Birren B."/>
        </authorList>
    </citation>
    <scope>NUCLEOTIDE SEQUENCE [LARGE SCALE GENOMIC DNA]</scope>
    <source>
        <strain evidence="4">ATCC 50818</strain>
    </source>
</reference>
<dbReference type="KEGG" id="sre:PTSG_09972"/>
<evidence type="ECO:0000313" key="4">
    <source>
        <dbReference type="EMBL" id="EGD79250.1"/>
    </source>
</evidence>
<proteinExistence type="predicted"/>
<dbReference type="PANTHER" id="PTHR43103">
    <property type="entry name" value="NUCLEOSIDE-DIPHOSPHATE-SUGAR EPIMERASE"/>
    <property type="match status" value="1"/>
</dbReference>
<dbReference type="InterPro" id="IPR001509">
    <property type="entry name" value="Epimerase_deHydtase"/>
</dbReference>
<gene>
    <name evidence="4" type="ORF">PTSG_09972</name>
</gene>
<dbReference type="AlphaFoldDB" id="F2UNP5"/>
<sequence>MMASERVLVTGGQGFIGAWVVKQLLDEGVHPIIFDLKENNGILEQVLQPQQMLKLERHYGDISDTEHVRSLVLECKPTAIIHLAGLQIPTCKVNPVLGAQVNVIGTLNVFEAAKALREVTGGKPPMIVYASSAAVLGPPSAYTETPVPDDYYHKPGTIYGVFKLCNEGCARLYWQDHQMPSVGLRPLTCFGVGREIGLTSAPTKAIKATVLGRKYTVTCSGTTGFSYVEDVARIFVGCMRASVEGAPAFNIRGVVDTSEHFVEILKQVLPEAGQLIDIKGPSIPIMADTDESALTALLKSVPAPHDLKEPFPLPLDECIRRTAEHFKRLADEGRLHSNDLPPLE</sequence>
<dbReference type="Proteomes" id="UP000007799">
    <property type="component" value="Unassembled WGS sequence"/>
</dbReference>
<feature type="domain" description="NAD-dependent epimerase/dehydratase" evidence="3">
    <location>
        <begin position="7"/>
        <end position="251"/>
    </location>
</feature>
<dbReference type="OMA" id="GLQIPTC"/>
<dbReference type="InParanoid" id="F2UNP5"/>
<accession>F2UNP5</accession>
<keyword evidence="2" id="KW-0119">Carbohydrate metabolism</keyword>
<evidence type="ECO:0000313" key="5">
    <source>
        <dbReference type="Proteomes" id="UP000007799"/>
    </source>
</evidence>
<dbReference type="STRING" id="946362.F2UNP5"/>
<dbReference type="SUPFAM" id="SSF51735">
    <property type="entry name" value="NAD(P)-binding Rossmann-fold domains"/>
    <property type="match status" value="1"/>
</dbReference>
<name>F2UNP5_SALR5</name>
<evidence type="ECO:0000256" key="1">
    <source>
        <dbReference type="ARBA" id="ARBA00022857"/>
    </source>
</evidence>
<dbReference type="Gene3D" id="3.40.50.720">
    <property type="entry name" value="NAD(P)-binding Rossmann-like Domain"/>
    <property type="match status" value="1"/>
</dbReference>
<dbReference type="EMBL" id="GL832984">
    <property type="protein sequence ID" value="EGD79250.1"/>
    <property type="molecule type" value="Genomic_DNA"/>
</dbReference>